<reference evidence="1 2" key="1">
    <citation type="submission" date="2016-05" db="EMBL/GenBank/DDBJ databases">
        <title>Niabella ginsenosidivorans BS26 whole genome sequencing.</title>
        <authorList>
            <person name="Im W.T."/>
            <person name="Siddiqi M.Z."/>
        </authorList>
    </citation>
    <scope>NUCLEOTIDE SEQUENCE [LARGE SCALE GENOMIC DNA]</scope>
    <source>
        <strain evidence="1 2">BS26</strain>
    </source>
</reference>
<protein>
    <recommendedName>
        <fullName evidence="3">Adenylosuccinate lyase</fullName>
    </recommendedName>
</protein>
<dbReference type="RefSeq" id="WP_067755668.1">
    <property type="nucleotide sequence ID" value="NZ_CP015772.1"/>
</dbReference>
<dbReference type="SUPFAM" id="SSF48371">
    <property type="entry name" value="ARM repeat"/>
    <property type="match status" value="1"/>
</dbReference>
<evidence type="ECO:0000313" key="2">
    <source>
        <dbReference type="Proteomes" id="UP000077667"/>
    </source>
</evidence>
<sequence>MDLQQQLSASITKEQVMAIVNWVGDSRERFDELFRIFTTSPYRIVQRAAWPMSYCVIRHPSLIAPHYTTLLRLLDDAAQPPAVKRNILRLLDQGAAIPKKFHGRIMDICFRNLEDPTGAIAAKAFSIGVLSKLSDLYPEILPELKTTAELLLPHASPGVKSRALKVLKKKRGQ</sequence>
<evidence type="ECO:0000313" key="1">
    <source>
        <dbReference type="EMBL" id="ANH81412.1"/>
    </source>
</evidence>
<dbReference type="EMBL" id="CP015772">
    <property type="protein sequence ID" value="ANH81412.1"/>
    <property type="molecule type" value="Genomic_DNA"/>
</dbReference>
<keyword evidence="2" id="KW-1185">Reference proteome</keyword>
<dbReference type="STRING" id="1176587.A8C56_10835"/>
<dbReference type="Proteomes" id="UP000077667">
    <property type="component" value="Chromosome"/>
</dbReference>
<dbReference type="InterPro" id="IPR016024">
    <property type="entry name" value="ARM-type_fold"/>
</dbReference>
<organism evidence="1 2">
    <name type="scientific">Niabella ginsenosidivorans</name>
    <dbReference type="NCBI Taxonomy" id="1176587"/>
    <lineage>
        <taxon>Bacteria</taxon>
        <taxon>Pseudomonadati</taxon>
        <taxon>Bacteroidota</taxon>
        <taxon>Chitinophagia</taxon>
        <taxon>Chitinophagales</taxon>
        <taxon>Chitinophagaceae</taxon>
        <taxon>Niabella</taxon>
    </lineage>
</organism>
<dbReference type="AlphaFoldDB" id="A0A1A9I3Z9"/>
<evidence type="ECO:0008006" key="3">
    <source>
        <dbReference type="Google" id="ProtNLM"/>
    </source>
</evidence>
<accession>A0A1A9I3Z9</accession>
<proteinExistence type="predicted"/>
<name>A0A1A9I3Z9_9BACT</name>
<gene>
    <name evidence="1" type="ORF">A8C56_10835</name>
</gene>
<dbReference type="OrthoDB" id="667893at2"/>
<dbReference type="KEGG" id="nia:A8C56_10835"/>